<evidence type="ECO:0000256" key="1">
    <source>
        <dbReference type="SAM" id="MobiDB-lite"/>
    </source>
</evidence>
<feature type="compositionally biased region" description="Polar residues" evidence="1">
    <location>
        <begin position="157"/>
        <end position="169"/>
    </location>
</feature>
<dbReference type="AlphaFoldDB" id="A0AAN6XED3"/>
<reference evidence="2" key="2">
    <citation type="submission" date="2023-05" db="EMBL/GenBank/DDBJ databases">
        <authorList>
            <consortium name="Lawrence Berkeley National Laboratory"/>
            <person name="Steindorff A."/>
            <person name="Hensen N."/>
            <person name="Bonometti L."/>
            <person name="Westerberg I."/>
            <person name="Brannstrom I.O."/>
            <person name="Guillou S."/>
            <person name="Cros-Aarteil S."/>
            <person name="Calhoun S."/>
            <person name="Haridas S."/>
            <person name="Kuo A."/>
            <person name="Mondo S."/>
            <person name="Pangilinan J."/>
            <person name="Riley R."/>
            <person name="Labutti K."/>
            <person name="Andreopoulos B."/>
            <person name="Lipzen A."/>
            <person name="Chen C."/>
            <person name="Yanf M."/>
            <person name="Daum C."/>
            <person name="Ng V."/>
            <person name="Clum A."/>
            <person name="Ohm R."/>
            <person name="Martin F."/>
            <person name="Silar P."/>
            <person name="Natvig D."/>
            <person name="Lalanne C."/>
            <person name="Gautier V."/>
            <person name="Ament-Velasquez S.L."/>
            <person name="Kruys A."/>
            <person name="Hutchinson M.I."/>
            <person name="Powell A.J."/>
            <person name="Barry K."/>
            <person name="Miller A.N."/>
            <person name="Grigoriev I.V."/>
            <person name="Debuchy R."/>
            <person name="Gladieux P."/>
            <person name="Thoren M.H."/>
            <person name="Johannesson H."/>
        </authorList>
    </citation>
    <scope>NUCLEOTIDE SEQUENCE</scope>
    <source>
        <strain evidence="2">CBS 315.58</strain>
    </source>
</reference>
<evidence type="ECO:0000313" key="2">
    <source>
        <dbReference type="EMBL" id="KAK4198001.1"/>
    </source>
</evidence>
<dbReference type="Proteomes" id="UP001303160">
    <property type="component" value="Unassembled WGS sequence"/>
</dbReference>
<feature type="compositionally biased region" description="Basic residues" evidence="1">
    <location>
        <begin position="130"/>
        <end position="151"/>
    </location>
</feature>
<evidence type="ECO:0000313" key="3">
    <source>
        <dbReference type="Proteomes" id="UP001303160"/>
    </source>
</evidence>
<accession>A0AAN6XED3</accession>
<proteinExistence type="predicted"/>
<feature type="compositionally biased region" description="Low complexity" evidence="1">
    <location>
        <begin position="177"/>
        <end position="196"/>
    </location>
</feature>
<organism evidence="2 3">
    <name type="scientific">Triangularia verruculosa</name>
    <dbReference type="NCBI Taxonomy" id="2587418"/>
    <lineage>
        <taxon>Eukaryota</taxon>
        <taxon>Fungi</taxon>
        <taxon>Dikarya</taxon>
        <taxon>Ascomycota</taxon>
        <taxon>Pezizomycotina</taxon>
        <taxon>Sordariomycetes</taxon>
        <taxon>Sordariomycetidae</taxon>
        <taxon>Sordariales</taxon>
        <taxon>Podosporaceae</taxon>
        <taxon>Triangularia</taxon>
    </lineage>
</organism>
<gene>
    <name evidence="2" type="ORF">QBC40DRAFT_97457</name>
</gene>
<feature type="compositionally biased region" description="Low complexity" evidence="1">
    <location>
        <begin position="271"/>
        <end position="286"/>
    </location>
</feature>
<keyword evidence="3" id="KW-1185">Reference proteome</keyword>
<comment type="caution">
    <text evidence="2">The sequence shown here is derived from an EMBL/GenBank/DDBJ whole genome shotgun (WGS) entry which is preliminary data.</text>
</comment>
<feature type="region of interest" description="Disordered" evidence="1">
    <location>
        <begin position="237"/>
        <end position="286"/>
    </location>
</feature>
<sequence length="286" mass="32179">MTLLAPNQPVGSLFFNNHPDSLAPVFAPKGGLSHRLPREGNRLVFVLITKLCLPSIPFPPPANPFCLPPAHHPSSGRHTTANHPQFIHESVTDRIPSMEMETAQVKVALTALRQILRGVRNTQEGQTLRIRPRQYRPILQRRRSSRRRRNRPPPLQTTQINHNHPTGQITEYPPSPLSILPSSTPSSSRPLSPSPSACDECPDSPHGSDRNEQGEQPEWRLWQQLRAQEYTGRIVFERVGNAQTEHPKSQATASVTRPQTPPRQIHNLTFRTRSSSRENTPNSSSR</sequence>
<feature type="compositionally biased region" description="Polar residues" evidence="1">
    <location>
        <begin position="241"/>
        <end position="258"/>
    </location>
</feature>
<feature type="region of interest" description="Disordered" evidence="1">
    <location>
        <begin position="126"/>
        <end position="215"/>
    </location>
</feature>
<dbReference type="EMBL" id="MU863953">
    <property type="protein sequence ID" value="KAK4198001.1"/>
    <property type="molecule type" value="Genomic_DNA"/>
</dbReference>
<name>A0AAN6XED3_9PEZI</name>
<reference evidence="2" key="1">
    <citation type="journal article" date="2023" name="Mol. Phylogenet. Evol.">
        <title>Genome-scale phylogeny and comparative genomics of the fungal order Sordariales.</title>
        <authorList>
            <person name="Hensen N."/>
            <person name="Bonometti L."/>
            <person name="Westerberg I."/>
            <person name="Brannstrom I.O."/>
            <person name="Guillou S."/>
            <person name="Cros-Aarteil S."/>
            <person name="Calhoun S."/>
            <person name="Haridas S."/>
            <person name="Kuo A."/>
            <person name="Mondo S."/>
            <person name="Pangilinan J."/>
            <person name="Riley R."/>
            <person name="LaButti K."/>
            <person name="Andreopoulos B."/>
            <person name="Lipzen A."/>
            <person name="Chen C."/>
            <person name="Yan M."/>
            <person name="Daum C."/>
            <person name="Ng V."/>
            <person name="Clum A."/>
            <person name="Steindorff A."/>
            <person name="Ohm R.A."/>
            <person name="Martin F."/>
            <person name="Silar P."/>
            <person name="Natvig D.O."/>
            <person name="Lalanne C."/>
            <person name="Gautier V."/>
            <person name="Ament-Velasquez S.L."/>
            <person name="Kruys A."/>
            <person name="Hutchinson M.I."/>
            <person name="Powell A.J."/>
            <person name="Barry K."/>
            <person name="Miller A.N."/>
            <person name="Grigoriev I.V."/>
            <person name="Debuchy R."/>
            <person name="Gladieux P."/>
            <person name="Hiltunen Thoren M."/>
            <person name="Johannesson H."/>
        </authorList>
    </citation>
    <scope>NUCLEOTIDE SEQUENCE</scope>
    <source>
        <strain evidence="2">CBS 315.58</strain>
    </source>
</reference>
<protein>
    <submittedName>
        <fullName evidence="2">Uncharacterized protein</fullName>
    </submittedName>
</protein>